<evidence type="ECO:0000256" key="1">
    <source>
        <dbReference type="SAM" id="Phobius"/>
    </source>
</evidence>
<dbReference type="EMBL" id="DXBM01000039">
    <property type="protein sequence ID" value="HIZ46254.1"/>
    <property type="molecule type" value="Genomic_DNA"/>
</dbReference>
<feature type="transmembrane region" description="Helical" evidence="1">
    <location>
        <begin position="135"/>
        <end position="156"/>
    </location>
</feature>
<proteinExistence type="predicted"/>
<evidence type="ECO:0000313" key="3">
    <source>
        <dbReference type="Proteomes" id="UP000824062"/>
    </source>
</evidence>
<reference evidence="2" key="1">
    <citation type="journal article" date="2021" name="PeerJ">
        <title>Extensive microbial diversity within the chicken gut microbiome revealed by metagenomics and culture.</title>
        <authorList>
            <person name="Gilroy R."/>
            <person name="Ravi A."/>
            <person name="Getino M."/>
            <person name="Pursley I."/>
            <person name="Horton D.L."/>
            <person name="Alikhan N.F."/>
            <person name="Baker D."/>
            <person name="Gharbi K."/>
            <person name="Hall N."/>
            <person name="Watson M."/>
            <person name="Adriaenssens E.M."/>
            <person name="Foster-Nyarko E."/>
            <person name="Jarju S."/>
            <person name="Secka A."/>
            <person name="Antonio M."/>
            <person name="Oren A."/>
            <person name="Chaudhuri R.R."/>
            <person name="La Ragione R."/>
            <person name="Hildebrand F."/>
            <person name="Pallen M.J."/>
        </authorList>
    </citation>
    <scope>NUCLEOTIDE SEQUENCE</scope>
    <source>
        <strain evidence="2">ChiHjej12B11-14209</strain>
    </source>
</reference>
<dbReference type="Proteomes" id="UP000824062">
    <property type="component" value="Unassembled WGS sequence"/>
</dbReference>
<keyword evidence="1" id="KW-0812">Transmembrane</keyword>
<evidence type="ECO:0000313" key="2">
    <source>
        <dbReference type="EMBL" id="HIZ46254.1"/>
    </source>
</evidence>
<feature type="transmembrane region" description="Helical" evidence="1">
    <location>
        <begin position="27"/>
        <end position="47"/>
    </location>
</feature>
<name>A0A9D2JF04_9ACTN</name>
<comment type="caution">
    <text evidence="2">The sequence shown here is derived from an EMBL/GenBank/DDBJ whole genome shotgun (WGS) entry which is preliminary data.</text>
</comment>
<sequence length="168" mass="17998">MRHSRAFWAAFALLAGATILDVANPCVGIFALFHLVLTFVSLMAYIVMRAHAKGLVYGSRAFEAARRHGGEEAERLAREASRRTTSLLSRMLLGMAAVFTVFASVATLLLTMIGLDPSAGGKVMFPVQLAPFDAAFDLWALSAVMSVAAAVLLVVAGGDVRRWLRMAA</sequence>
<reference evidence="2" key="2">
    <citation type="submission" date="2021-04" db="EMBL/GenBank/DDBJ databases">
        <authorList>
            <person name="Gilroy R."/>
        </authorList>
    </citation>
    <scope>NUCLEOTIDE SEQUENCE</scope>
    <source>
        <strain evidence="2">ChiHjej12B11-14209</strain>
    </source>
</reference>
<gene>
    <name evidence="2" type="ORF">IAA19_04465</name>
</gene>
<keyword evidence="1" id="KW-1133">Transmembrane helix</keyword>
<organism evidence="2 3">
    <name type="scientific">Candidatus Olsenella pullistercoris</name>
    <dbReference type="NCBI Taxonomy" id="2838712"/>
    <lineage>
        <taxon>Bacteria</taxon>
        <taxon>Bacillati</taxon>
        <taxon>Actinomycetota</taxon>
        <taxon>Coriobacteriia</taxon>
        <taxon>Coriobacteriales</taxon>
        <taxon>Atopobiaceae</taxon>
        <taxon>Olsenella</taxon>
    </lineage>
</organism>
<protein>
    <submittedName>
        <fullName evidence="2">Uncharacterized protein</fullName>
    </submittedName>
</protein>
<dbReference type="AlphaFoldDB" id="A0A9D2JF04"/>
<feature type="transmembrane region" description="Helical" evidence="1">
    <location>
        <begin position="92"/>
        <end position="115"/>
    </location>
</feature>
<accession>A0A9D2JF04</accession>
<keyword evidence="1" id="KW-0472">Membrane</keyword>